<gene>
    <name evidence="1" type="ORF">METZ01_LOCUS349213</name>
</gene>
<accession>A0A382RF77</accession>
<reference evidence="1" key="1">
    <citation type="submission" date="2018-05" db="EMBL/GenBank/DDBJ databases">
        <authorList>
            <person name="Lanie J.A."/>
            <person name="Ng W.-L."/>
            <person name="Kazmierczak K.M."/>
            <person name="Andrzejewski T.M."/>
            <person name="Davidsen T.M."/>
            <person name="Wayne K.J."/>
            <person name="Tettelin H."/>
            <person name="Glass J.I."/>
            <person name="Rusch D."/>
            <person name="Podicherti R."/>
            <person name="Tsui H.-C.T."/>
            <person name="Winkler M.E."/>
        </authorList>
    </citation>
    <scope>NUCLEOTIDE SEQUENCE</scope>
</reference>
<dbReference type="EMBL" id="UINC01121299">
    <property type="protein sequence ID" value="SVC96359.1"/>
    <property type="molecule type" value="Genomic_DNA"/>
</dbReference>
<dbReference type="AlphaFoldDB" id="A0A382RF77"/>
<evidence type="ECO:0008006" key="2">
    <source>
        <dbReference type="Google" id="ProtNLM"/>
    </source>
</evidence>
<proteinExistence type="predicted"/>
<protein>
    <recommendedName>
        <fullName evidence="2">SPOR domain-containing protein</fullName>
    </recommendedName>
</protein>
<evidence type="ECO:0000313" key="1">
    <source>
        <dbReference type="EMBL" id="SVC96359.1"/>
    </source>
</evidence>
<feature type="non-terminal residue" evidence="1">
    <location>
        <position position="177"/>
    </location>
</feature>
<name>A0A382RF77_9ZZZZ</name>
<sequence length="177" mass="19418">MALLVMANVALYLWATQLSPKAELGLPEAQAGHNLEAMELLSEESIVVGARADCLRIGPFSTEQTLSAGRRLLVNKGYGLAQQRTAAREVHAYQVLAGPFRSDIARDNARMRLQEKGVSTRDLAYGDDKILLLRDYARKSQAEAFAASLDALEIPVLVKLQARTLGPLYWLDVPDVV</sequence>
<organism evidence="1">
    <name type="scientific">marine metagenome</name>
    <dbReference type="NCBI Taxonomy" id="408172"/>
    <lineage>
        <taxon>unclassified sequences</taxon>
        <taxon>metagenomes</taxon>
        <taxon>ecological metagenomes</taxon>
    </lineage>
</organism>